<dbReference type="InterPro" id="IPR005181">
    <property type="entry name" value="SASA"/>
</dbReference>
<evidence type="ECO:0000256" key="2">
    <source>
        <dbReference type="SAM" id="SignalP"/>
    </source>
</evidence>
<gene>
    <name evidence="4" type="ORF">CCAM_LOCUS4093</name>
</gene>
<keyword evidence="5" id="KW-1185">Reference proteome</keyword>
<feature type="chain" id="PRO_5019843427" description="Sialate O-acetylesterase domain-containing protein" evidence="2">
    <location>
        <begin position="22"/>
        <end position="305"/>
    </location>
</feature>
<dbReference type="InterPro" id="IPR052940">
    <property type="entry name" value="Carb_Esterase_6"/>
</dbReference>
<dbReference type="PANTHER" id="PTHR31988">
    <property type="entry name" value="ESTERASE, PUTATIVE (DUF303)-RELATED"/>
    <property type="match status" value="1"/>
</dbReference>
<evidence type="ECO:0000313" key="4">
    <source>
        <dbReference type="EMBL" id="VFQ62317.1"/>
    </source>
</evidence>
<evidence type="ECO:0000313" key="5">
    <source>
        <dbReference type="Proteomes" id="UP000595140"/>
    </source>
</evidence>
<dbReference type="OrthoDB" id="42638at2759"/>
<protein>
    <recommendedName>
        <fullName evidence="3">Sialate O-acetylesterase domain-containing protein</fullName>
    </recommendedName>
</protein>
<dbReference type="EMBL" id="OOIL02000230">
    <property type="protein sequence ID" value="VFQ62317.1"/>
    <property type="molecule type" value="Genomic_DNA"/>
</dbReference>
<dbReference type="GO" id="GO:0016787">
    <property type="term" value="F:hydrolase activity"/>
    <property type="evidence" value="ECO:0007669"/>
    <property type="project" value="UniProtKB-KW"/>
</dbReference>
<proteinExistence type="predicted"/>
<keyword evidence="2" id="KW-0732">Signal</keyword>
<organism evidence="4 5">
    <name type="scientific">Cuscuta campestris</name>
    <dbReference type="NCBI Taxonomy" id="132261"/>
    <lineage>
        <taxon>Eukaryota</taxon>
        <taxon>Viridiplantae</taxon>
        <taxon>Streptophyta</taxon>
        <taxon>Embryophyta</taxon>
        <taxon>Tracheophyta</taxon>
        <taxon>Spermatophyta</taxon>
        <taxon>Magnoliopsida</taxon>
        <taxon>eudicotyledons</taxon>
        <taxon>Gunneridae</taxon>
        <taxon>Pentapetalae</taxon>
        <taxon>asterids</taxon>
        <taxon>lamiids</taxon>
        <taxon>Solanales</taxon>
        <taxon>Convolvulaceae</taxon>
        <taxon>Cuscuteae</taxon>
        <taxon>Cuscuta</taxon>
        <taxon>Cuscuta subgen. Grammica</taxon>
        <taxon>Cuscuta sect. Cleistogrammica</taxon>
    </lineage>
</organism>
<keyword evidence="1" id="KW-0378">Hydrolase</keyword>
<dbReference type="PANTHER" id="PTHR31988:SF15">
    <property type="entry name" value="ESTERASE, PUTATIVE (DUF303)-RELATED"/>
    <property type="match status" value="1"/>
</dbReference>
<sequence length="305" mass="32529">MLGLLLSIFLMVSAAAAATQADPSVNGGGHPTTVFLLAGQSNMAGRGGVVHGAWDGHVPPECQPSPLILRLNTANIWEPAREPLHSGIDLNRTVGIGPGMSFAHTVLRKDPSVRVIGLVPCAVGGTDIRKWARGGFLYSRLIHRSAAAARGGARIRGLLWYQGESDTVNLEDAREYRDRLRKFFIDVRSDLQLPALPIIQVALATKQGPFIEIVRKAQLGVDLPHVKTVDAEGLEVGYDHLHLTAAAEVELGKMLADAFLRPASASKLAAAPPARHRSPSSLSPLLFSSSLLSLSSSLVVSIFLI</sequence>
<evidence type="ECO:0000256" key="1">
    <source>
        <dbReference type="ARBA" id="ARBA00022801"/>
    </source>
</evidence>
<dbReference type="InterPro" id="IPR036514">
    <property type="entry name" value="SGNH_hydro_sf"/>
</dbReference>
<dbReference type="AlphaFoldDB" id="A0A484KGL2"/>
<dbReference type="Pfam" id="PF03629">
    <property type="entry name" value="SASA"/>
    <property type="match status" value="1"/>
</dbReference>
<reference evidence="4 5" key="1">
    <citation type="submission" date="2018-04" db="EMBL/GenBank/DDBJ databases">
        <authorList>
            <person name="Vogel A."/>
        </authorList>
    </citation>
    <scope>NUCLEOTIDE SEQUENCE [LARGE SCALE GENOMIC DNA]</scope>
</reference>
<dbReference type="Gene3D" id="3.40.50.1110">
    <property type="entry name" value="SGNH hydrolase"/>
    <property type="match status" value="1"/>
</dbReference>
<evidence type="ECO:0000259" key="3">
    <source>
        <dbReference type="Pfam" id="PF03629"/>
    </source>
</evidence>
<dbReference type="Proteomes" id="UP000595140">
    <property type="component" value="Unassembled WGS sequence"/>
</dbReference>
<name>A0A484KGL2_9ASTE</name>
<dbReference type="SUPFAM" id="SSF52266">
    <property type="entry name" value="SGNH hydrolase"/>
    <property type="match status" value="1"/>
</dbReference>
<accession>A0A484KGL2</accession>
<feature type="signal peptide" evidence="2">
    <location>
        <begin position="1"/>
        <end position="21"/>
    </location>
</feature>
<feature type="domain" description="Sialate O-acetylesterase" evidence="3">
    <location>
        <begin position="32"/>
        <end position="260"/>
    </location>
</feature>